<dbReference type="InterPro" id="IPR001387">
    <property type="entry name" value="Cro/C1-type_HTH"/>
</dbReference>
<sequence>MFNKKYKKDCDVDVGVKFGDIATNKLSKYVIDNKVDLNDICKETGIEYNCLNKSINLGNRNLETDEFLEICNYLNKDPKNFK</sequence>
<accession>A0A3E3E2E0</accession>
<proteinExistence type="predicted"/>
<evidence type="ECO:0000313" key="3">
    <source>
        <dbReference type="Proteomes" id="UP000261212"/>
    </source>
</evidence>
<gene>
    <name evidence="2" type="ORF">DW687_04785</name>
</gene>
<evidence type="ECO:0000313" key="2">
    <source>
        <dbReference type="EMBL" id="RGD75643.1"/>
    </source>
</evidence>
<organism evidence="2 3">
    <name type="scientific">Anaerofustis stercorihominis</name>
    <dbReference type="NCBI Taxonomy" id="214853"/>
    <lineage>
        <taxon>Bacteria</taxon>
        <taxon>Bacillati</taxon>
        <taxon>Bacillota</taxon>
        <taxon>Clostridia</taxon>
        <taxon>Eubacteriales</taxon>
        <taxon>Eubacteriaceae</taxon>
        <taxon>Anaerofustis</taxon>
    </lineage>
</organism>
<evidence type="ECO:0000259" key="1">
    <source>
        <dbReference type="Pfam" id="PF13443"/>
    </source>
</evidence>
<dbReference type="RefSeq" id="WP_007049629.1">
    <property type="nucleotide sequence ID" value="NZ_CABKNJ010000002.1"/>
</dbReference>
<dbReference type="Pfam" id="PF13443">
    <property type="entry name" value="HTH_26"/>
    <property type="match status" value="1"/>
</dbReference>
<dbReference type="EMBL" id="QUSM01000002">
    <property type="protein sequence ID" value="RGD75643.1"/>
    <property type="molecule type" value="Genomic_DNA"/>
</dbReference>
<dbReference type="Proteomes" id="UP000261212">
    <property type="component" value="Unassembled WGS sequence"/>
</dbReference>
<comment type="caution">
    <text evidence="2">The sequence shown here is derived from an EMBL/GenBank/DDBJ whole genome shotgun (WGS) entry which is preliminary data.</text>
</comment>
<reference evidence="2 3" key="1">
    <citation type="submission" date="2018-08" db="EMBL/GenBank/DDBJ databases">
        <title>A genome reference for cultivated species of the human gut microbiota.</title>
        <authorList>
            <person name="Zou Y."/>
            <person name="Xue W."/>
            <person name="Luo G."/>
        </authorList>
    </citation>
    <scope>NUCLEOTIDE SEQUENCE [LARGE SCALE GENOMIC DNA]</scope>
    <source>
        <strain evidence="2 3">AM25-6</strain>
    </source>
</reference>
<name>A0A3E3E2E0_9FIRM</name>
<protein>
    <recommendedName>
        <fullName evidence="1">HTH cro/C1-type domain-containing protein</fullName>
    </recommendedName>
</protein>
<feature type="domain" description="HTH cro/C1-type" evidence="1">
    <location>
        <begin position="25"/>
        <end position="78"/>
    </location>
</feature>
<dbReference type="GeneID" id="98000005"/>
<dbReference type="AlphaFoldDB" id="A0A3E3E2E0"/>